<protein>
    <submittedName>
        <fullName evidence="2">FixH family protein</fullName>
    </submittedName>
</protein>
<proteinExistence type="predicted"/>
<dbReference type="InterPro" id="IPR008620">
    <property type="entry name" value="FixH"/>
</dbReference>
<dbReference type="Pfam" id="PF05751">
    <property type="entry name" value="FixH"/>
    <property type="match status" value="1"/>
</dbReference>
<name>A0ABN1L8S9_9GAMM</name>
<evidence type="ECO:0000256" key="1">
    <source>
        <dbReference type="SAM" id="Phobius"/>
    </source>
</evidence>
<evidence type="ECO:0000313" key="3">
    <source>
        <dbReference type="Proteomes" id="UP001500021"/>
    </source>
</evidence>
<sequence>MKTSWYREPWAWLVFGLPFVSLISGTTFYIIANSNPDTVVVGDYYKKGKAINFQVSKVKLAQKLGMRFALRTEGNNLIIKPTGIEKTFPLLNIDFVHPTLEAHDFKLTLTPDANGNFRHYFEEPINGKWKITLSSFENKWKIQDTIGLPQSDFIELIPDPTKVQ</sequence>
<dbReference type="RefSeq" id="WP_343817868.1">
    <property type="nucleotide sequence ID" value="NZ_BAAAFA010000008.1"/>
</dbReference>
<keyword evidence="1" id="KW-1133">Transmembrane helix</keyword>
<keyword evidence="1" id="KW-0812">Transmembrane</keyword>
<feature type="transmembrane region" description="Helical" evidence="1">
    <location>
        <begin position="12"/>
        <end position="32"/>
    </location>
</feature>
<evidence type="ECO:0000313" key="2">
    <source>
        <dbReference type="EMBL" id="GAA0820135.1"/>
    </source>
</evidence>
<reference evidence="2 3" key="1">
    <citation type="journal article" date="2019" name="Int. J. Syst. Evol. Microbiol.">
        <title>The Global Catalogue of Microorganisms (GCM) 10K type strain sequencing project: providing services to taxonomists for standard genome sequencing and annotation.</title>
        <authorList>
            <consortium name="The Broad Institute Genomics Platform"/>
            <consortium name="The Broad Institute Genome Sequencing Center for Infectious Disease"/>
            <person name="Wu L."/>
            <person name="Ma J."/>
        </authorList>
    </citation>
    <scope>NUCLEOTIDE SEQUENCE [LARGE SCALE GENOMIC DNA]</scope>
    <source>
        <strain evidence="2 3">JCM 15608</strain>
    </source>
</reference>
<accession>A0ABN1L8S9</accession>
<dbReference type="Proteomes" id="UP001500021">
    <property type="component" value="Unassembled WGS sequence"/>
</dbReference>
<keyword evidence="1" id="KW-0472">Membrane</keyword>
<keyword evidence="3" id="KW-1185">Reference proteome</keyword>
<comment type="caution">
    <text evidence="2">The sequence shown here is derived from an EMBL/GenBank/DDBJ whole genome shotgun (WGS) entry which is preliminary data.</text>
</comment>
<gene>
    <name evidence="2" type="ORF">GCM10009111_25140</name>
</gene>
<organism evidence="2 3">
    <name type="scientific">Colwellia asteriadis</name>
    <dbReference type="NCBI Taxonomy" id="517723"/>
    <lineage>
        <taxon>Bacteria</taxon>
        <taxon>Pseudomonadati</taxon>
        <taxon>Pseudomonadota</taxon>
        <taxon>Gammaproteobacteria</taxon>
        <taxon>Alteromonadales</taxon>
        <taxon>Colwelliaceae</taxon>
        <taxon>Colwellia</taxon>
    </lineage>
</organism>
<dbReference type="EMBL" id="BAAAFA010000008">
    <property type="protein sequence ID" value="GAA0820135.1"/>
    <property type="molecule type" value="Genomic_DNA"/>
</dbReference>